<dbReference type="EMBL" id="CP073344">
    <property type="protein sequence ID" value="UTW05190.1"/>
    <property type="molecule type" value="Genomic_DNA"/>
</dbReference>
<keyword evidence="3" id="KW-0479">Metal-binding</keyword>
<keyword evidence="2" id="KW-0561">Oxygen transport</keyword>
<evidence type="ECO:0000259" key="5">
    <source>
        <dbReference type="Pfam" id="PF01814"/>
    </source>
</evidence>
<dbReference type="PANTHER" id="PTHR37164:SF1">
    <property type="entry name" value="BACTERIOHEMERYTHRIN"/>
    <property type="match status" value="1"/>
</dbReference>
<feature type="domain" description="Hemerythrin-like" evidence="5">
    <location>
        <begin position="13"/>
        <end position="124"/>
    </location>
</feature>
<keyword evidence="4" id="KW-0408">Iron</keyword>
<gene>
    <name evidence="6" type="ORF">KDX31_09470</name>
</gene>
<keyword evidence="7" id="KW-1185">Reference proteome</keyword>
<dbReference type="CDD" id="cd12107">
    <property type="entry name" value="Hemerythrin"/>
    <property type="match status" value="1"/>
</dbReference>
<evidence type="ECO:0000256" key="3">
    <source>
        <dbReference type="ARBA" id="ARBA00022723"/>
    </source>
</evidence>
<protein>
    <submittedName>
        <fullName evidence="6">Hemerythrin family protein</fullName>
    </submittedName>
</protein>
<dbReference type="NCBIfam" id="TIGR02481">
    <property type="entry name" value="hemeryth_dom"/>
    <property type="match status" value="1"/>
</dbReference>
<dbReference type="InterPro" id="IPR012827">
    <property type="entry name" value="Hemerythrin_metal-bd"/>
</dbReference>
<dbReference type="PANTHER" id="PTHR37164">
    <property type="entry name" value="BACTERIOHEMERYTHRIN"/>
    <property type="match status" value="1"/>
</dbReference>
<evidence type="ECO:0000256" key="1">
    <source>
        <dbReference type="ARBA" id="ARBA00010587"/>
    </source>
</evidence>
<proteinExistence type="inferred from homology"/>
<sequence length="137" mass="16146">MNINWTSDLSVGDHSIDDDHKELFSLIDELDSADMSHDYINSILDRLKAYTRGHFSREEEYMKSAGFPGLEEHLKQHESFVEWLETIRSTYARFPQSPFIIGDSVNGYLQRWLRQHILEEDMKYRDYILGQQNDGAE</sequence>
<dbReference type="Proteomes" id="UP001059950">
    <property type="component" value="Chromosome"/>
</dbReference>
<accession>A0ABY5GYU0</accession>
<name>A0ABY5GYU0_9GAMM</name>
<evidence type="ECO:0000256" key="2">
    <source>
        <dbReference type="ARBA" id="ARBA00022621"/>
    </source>
</evidence>
<evidence type="ECO:0000256" key="4">
    <source>
        <dbReference type="ARBA" id="ARBA00023004"/>
    </source>
</evidence>
<evidence type="ECO:0000313" key="6">
    <source>
        <dbReference type="EMBL" id="UTW05190.1"/>
    </source>
</evidence>
<dbReference type="InterPro" id="IPR050669">
    <property type="entry name" value="Hemerythrin"/>
</dbReference>
<dbReference type="Gene3D" id="1.20.120.50">
    <property type="entry name" value="Hemerythrin-like"/>
    <property type="match status" value="1"/>
</dbReference>
<organism evidence="6 7">
    <name type="scientific">Amphritea atlantica</name>
    <dbReference type="NCBI Taxonomy" id="355243"/>
    <lineage>
        <taxon>Bacteria</taxon>
        <taxon>Pseudomonadati</taxon>
        <taxon>Pseudomonadota</taxon>
        <taxon>Gammaproteobacteria</taxon>
        <taxon>Oceanospirillales</taxon>
        <taxon>Oceanospirillaceae</taxon>
        <taxon>Amphritea</taxon>
    </lineage>
</organism>
<dbReference type="Pfam" id="PF01814">
    <property type="entry name" value="Hemerythrin"/>
    <property type="match status" value="1"/>
</dbReference>
<reference evidence="6" key="1">
    <citation type="submission" date="2021-04" db="EMBL/GenBank/DDBJ databases">
        <title>Oceanospirillales bacteria with DddD are important DMSP degraders in coastal seawater.</title>
        <authorList>
            <person name="Liu J."/>
        </authorList>
    </citation>
    <scope>NUCLEOTIDE SEQUENCE</scope>
    <source>
        <strain evidence="6">GY6</strain>
    </source>
</reference>
<dbReference type="SUPFAM" id="SSF47188">
    <property type="entry name" value="Hemerythrin-like"/>
    <property type="match status" value="1"/>
</dbReference>
<dbReference type="InterPro" id="IPR016131">
    <property type="entry name" value="Haemerythrin_Fe_BS"/>
</dbReference>
<dbReference type="InterPro" id="IPR012312">
    <property type="entry name" value="Hemerythrin-like"/>
</dbReference>
<comment type="similarity">
    <text evidence="1">Belongs to the hemerythrin family.</text>
</comment>
<dbReference type="InterPro" id="IPR035938">
    <property type="entry name" value="Hemerythrin-like_sf"/>
</dbReference>
<keyword evidence="2" id="KW-0813">Transport</keyword>
<dbReference type="PROSITE" id="PS00550">
    <property type="entry name" value="HEMERYTHRINS"/>
    <property type="match status" value="1"/>
</dbReference>
<dbReference type="NCBIfam" id="NF033749">
    <property type="entry name" value="bact_hemeryth"/>
    <property type="match status" value="1"/>
</dbReference>
<evidence type="ECO:0000313" key="7">
    <source>
        <dbReference type="Proteomes" id="UP001059950"/>
    </source>
</evidence>